<evidence type="ECO:0000313" key="2">
    <source>
        <dbReference type="Proteomes" id="UP000826212"/>
    </source>
</evidence>
<dbReference type="Proteomes" id="UP000826212">
    <property type="component" value="Chromosome"/>
</dbReference>
<evidence type="ECO:0000313" key="1">
    <source>
        <dbReference type="EMBL" id="QZE15249.1"/>
    </source>
</evidence>
<proteinExistence type="predicted"/>
<dbReference type="EMBL" id="CP081303">
    <property type="protein sequence ID" value="QZE15249.1"/>
    <property type="molecule type" value="Genomic_DNA"/>
</dbReference>
<protein>
    <submittedName>
        <fullName evidence="1">Uncharacterized protein</fullName>
    </submittedName>
</protein>
<organism evidence="1 2">
    <name type="scientific">Halosquirtibacter laminarini</name>
    <dbReference type="NCBI Taxonomy" id="3374600"/>
    <lineage>
        <taxon>Bacteria</taxon>
        <taxon>Pseudomonadati</taxon>
        <taxon>Bacteroidota</taxon>
        <taxon>Bacteroidia</taxon>
        <taxon>Marinilabiliales</taxon>
        <taxon>Prolixibacteraceae</taxon>
        <taxon>Halosquirtibacter</taxon>
    </lineage>
</organism>
<keyword evidence="2" id="KW-1185">Reference proteome</keyword>
<name>A0AC61NR90_9BACT</name>
<sequence>MAGQFITNEKQLLSKVMEGVFPYANNLYFLVGYFYFSGFSEIVNNLDGKKLKILVGLDVEKNMVNQLKEVELLYAVNSSRSNIRSNFNQALVQIFNETDFFDNPVKQKSFKIFVTMIKKGDLEIRKTNQPNHAKLYLFENKAELTQSGTFPGTLITGSSNLTASGLRHQNELNVILRDKTDFEEGIRIFNDLWKDAIVIADVNHTEIFEEEVLSQIWLDKLFDPFLLYVRVLHELFNIEFNQPIKLPSEITNNRFINLKYQEDAIKQALHTIKIHNGVIISDVVGLGKSVIASAVAHNINLRTIIIAPPHLVKQWDDEYRDLFNFNAKVFSSGAMKKALKYHNELNNNEPRLIIIDEAHKYRNEDTNDYLDLHKLCQGNKVMLLTATPFNNKPQDLFSMIKLFQIPSKSTVKTVANLGDEFSKLIIEYKNLSKDIKNKKISQNTIDNKINTISHKIRNVISPLVIRRSRIDLSEIDRYKEDMELQNIEFSVVNAPELLTYDISLIEEKYINTLEQISPKDEDISLSCFKAVRYQPVEYLKDIERYRKNIEKEFGDFNLFKQSQRNIAKFMRHLLVRRFESSLEAFKMSVLNMIKNYQNIILWYDTRKAFPIFKKGNLPDISLMGDQNNDDTIDVINEFDLTEQIKSLKARGLFEIPAEDIKYEYREKLEADLEVLKNIYNNWFSENSNIIDPKLSNFIDMMKVNIKTEPKRKIIVFSEFADTINYLYKHTKNSLRIIKYTAKDAKASIKETIRLNFDAGVPVNQQKNDYDILLATDAISEGYNLHRAGAIINYDIPYNPTRVIQRIGRINRINKKMFDEINIFNYFPSDTGENETRTKEISTLKMALIQAILGEDTKILTNNEELQSFFQKQYKHQLQNNEERSWETPFLNLYFNLKNEHPQIIEKALKVPIRARIARKNKDVEGVLIFGKKGDDALFRWGENALSNESISPHDALKLMNASPSEKSFNTSCKFNPTYEYMKDSLFIKKNSSSNPDKLKIDTLKKLNTILSKKLSDDIDGINDIIKTVELGALPTKYLKEIIKLSRARCNDLSSIIDTNYIKKILEKAHNIDNAIEALIISEEFIKE</sequence>
<gene>
    <name evidence="1" type="ORF">K4L44_05290</name>
</gene>
<accession>A0AC61NR90</accession>
<reference evidence="1" key="1">
    <citation type="submission" date="2021-08" db="EMBL/GenBank/DDBJ databases">
        <title>Novel anaerobic bacterium isolated from sea squirt in East Sea, Republic of Korea.</title>
        <authorList>
            <person name="Nguyen T.H."/>
            <person name="Li Z."/>
            <person name="Lee Y.-J."/>
            <person name="Ko J."/>
            <person name="Kim S.-G."/>
        </authorList>
    </citation>
    <scope>NUCLEOTIDE SEQUENCE</scope>
    <source>
        <strain evidence="1">KCTC 25031</strain>
    </source>
</reference>